<dbReference type="RefSeq" id="WP_324669968.1">
    <property type="nucleotide sequence ID" value="NZ_CP141614.1"/>
</dbReference>
<dbReference type="CDD" id="cd00789">
    <property type="entry name" value="KU_like"/>
    <property type="match status" value="1"/>
</dbReference>
<feature type="compositionally biased region" description="Basic residues" evidence="3">
    <location>
        <begin position="291"/>
        <end position="300"/>
    </location>
</feature>
<keyword evidence="1 2" id="KW-0238">DNA-binding</keyword>
<evidence type="ECO:0000313" key="6">
    <source>
        <dbReference type="Proteomes" id="UP001333102"/>
    </source>
</evidence>
<dbReference type="PANTHER" id="PTHR41251">
    <property type="entry name" value="NON-HOMOLOGOUS END JOINING PROTEIN KU"/>
    <property type="match status" value="1"/>
</dbReference>
<evidence type="ECO:0000313" key="5">
    <source>
        <dbReference type="EMBL" id="WRP15562.1"/>
    </source>
</evidence>
<evidence type="ECO:0000256" key="1">
    <source>
        <dbReference type="ARBA" id="ARBA00023125"/>
    </source>
</evidence>
<organism evidence="5 6">
    <name type="scientific">Geochorda subterranea</name>
    <dbReference type="NCBI Taxonomy" id="3109564"/>
    <lineage>
        <taxon>Bacteria</taxon>
        <taxon>Bacillati</taxon>
        <taxon>Bacillota</taxon>
        <taxon>Limnochordia</taxon>
        <taxon>Limnochordales</taxon>
        <taxon>Geochordaceae</taxon>
        <taxon>Geochorda</taxon>
    </lineage>
</organism>
<dbReference type="Pfam" id="PF02735">
    <property type="entry name" value="Ku"/>
    <property type="match status" value="1"/>
</dbReference>
<sequence length="300" mass="33162">MGAFRSLWRATVSFGLVSVPVKVYAATEDREIHLRQLHRRCHSPIEYRKWCPVCDVQVEAEEIVMGYPLSPGRFVAVEDEDLAALPLPESHTIRILDFAALAEVDPLYFDRPYYLEPAEGGVRPYRLLVEAMGQTGRVAVARMAMRQRESLAALRALGEVLVLQTMRFADEVRPPTDVVDIPAGSQPDERERRMAVQLVQALSAPFDPTRYVNERRRAFVEMLERKAAGQAIVQAPRPEPPAVVDLVEALQASLRQLDGAGQGTPASANGARRDGDARGASSDGEAAASPARRRRARSRA</sequence>
<comment type="function">
    <text evidence="2">With LigD forms a non-homologous end joining (NHEJ) DNA repair enzyme, which repairs dsDNA breaks with reduced fidelity. Binds linear dsDNA with 5'- and 3'- overhangs but not closed circular dsDNA nor ssDNA. Recruits and stimulates the ligase activity of LigD.</text>
</comment>
<dbReference type="SMART" id="SM00559">
    <property type="entry name" value="Ku78"/>
    <property type="match status" value="1"/>
</dbReference>
<comment type="subunit">
    <text evidence="2">Homodimer. Interacts with LigD.</text>
</comment>
<feature type="region of interest" description="Disordered" evidence="3">
    <location>
        <begin position="257"/>
        <end position="300"/>
    </location>
</feature>
<dbReference type="HAMAP" id="MF_01875">
    <property type="entry name" value="Prokaryotic_Ku"/>
    <property type="match status" value="1"/>
</dbReference>
<reference evidence="6" key="1">
    <citation type="submission" date="2023-12" db="EMBL/GenBank/DDBJ databases">
        <title>Novel isolates from deep terrestrial aquifers shed light on the physiology and ecology of the class Limnochordia.</title>
        <authorList>
            <person name="Karnachuk O.V."/>
            <person name="Lukina A.P."/>
            <person name="Avakyan M.R."/>
            <person name="Kadnikov V."/>
            <person name="Begmatov S."/>
            <person name="Beletsky A.V."/>
            <person name="Mardanov A.V."/>
            <person name="Ravin N.V."/>
        </authorList>
    </citation>
    <scope>NUCLEOTIDE SEQUENCE [LARGE SCALE GENOMIC DNA]</scope>
    <source>
        <strain evidence="6">LN</strain>
    </source>
</reference>
<evidence type="ECO:0000259" key="4">
    <source>
        <dbReference type="SMART" id="SM00559"/>
    </source>
</evidence>
<dbReference type="InterPro" id="IPR009187">
    <property type="entry name" value="Prok_Ku"/>
</dbReference>
<dbReference type="InterPro" id="IPR016194">
    <property type="entry name" value="SPOC-like_C_dom_sf"/>
</dbReference>
<dbReference type="NCBIfam" id="TIGR02772">
    <property type="entry name" value="Ku_bact"/>
    <property type="match status" value="1"/>
</dbReference>
<dbReference type="Gene3D" id="2.40.290.10">
    <property type="match status" value="1"/>
</dbReference>
<accession>A0ABZ1BTX0</accession>
<keyword evidence="2" id="KW-0234">DNA repair</keyword>
<proteinExistence type="inferred from homology"/>
<keyword evidence="2" id="KW-0227">DNA damage</keyword>
<keyword evidence="6" id="KW-1185">Reference proteome</keyword>
<gene>
    <name evidence="2" type="primary">ku</name>
    <name evidence="5" type="ORF">VLY81_05190</name>
</gene>
<feature type="domain" description="Ku" evidence="4">
    <location>
        <begin position="55"/>
        <end position="183"/>
    </location>
</feature>
<dbReference type="InterPro" id="IPR006164">
    <property type="entry name" value="DNA_bd_Ku70/Ku80"/>
</dbReference>
<keyword evidence="2" id="KW-0233">DNA recombination</keyword>
<name>A0ABZ1BTX0_9FIRM</name>
<dbReference type="EMBL" id="CP141614">
    <property type="protein sequence ID" value="WRP15562.1"/>
    <property type="molecule type" value="Genomic_DNA"/>
</dbReference>
<dbReference type="Proteomes" id="UP001333102">
    <property type="component" value="Chromosome"/>
</dbReference>
<protein>
    <recommendedName>
        <fullName evidence="2">Non-homologous end joining protein Ku</fullName>
    </recommendedName>
</protein>
<comment type="similarity">
    <text evidence="2">Belongs to the prokaryotic Ku family.</text>
</comment>
<dbReference type="SUPFAM" id="SSF100939">
    <property type="entry name" value="SPOC domain-like"/>
    <property type="match status" value="1"/>
</dbReference>
<dbReference type="PIRSF" id="PIRSF006493">
    <property type="entry name" value="Prok_Ku"/>
    <property type="match status" value="1"/>
</dbReference>
<dbReference type="PANTHER" id="PTHR41251:SF1">
    <property type="entry name" value="NON-HOMOLOGOUS END JOINING PROTEIN KU"/>
    <property type="match status" value="1"/>
</dbReference>
<evidence type="ECO:0000256" key="2">
    <source>
        <dbReference type="HAMAP-Rule" id="MF_01875"/>
    </source>
</evidence>
<evidence type="ECO:0000256" key="3">
    <source>
        <dbReference type="SAM" id="MobiDB-lite"/>
    </source>
</evidence>